<dbReference type="SUPFAM" id="SSF88659">
    <property type="entry name" value="Sigma3 and sigma4 domains of RNA polymerase sigma factors"/>
    <property type="match status" value="1"/>
</dbReference>
<dbReference type="STRING" id="667015.Bacsa_0302"/>
<reference evidence="7 8" key="1">
    <citation type="journal article" date="2011" name="Stand. Genomic Sci.">
        <title>Complete genome sequence of Bacteroides salanitronis type strain (BL78).</title>
        <authorList>
            <person name="Gronow S."/>
            <person name="Held B."/>
            <person name="Lucas S."/>
            <person name="Lapidus A."/>
            <person name="Del Rio T.G."/>
            <person name="Nolan M."/>
            <person name="Tice H."/>
            <person name="Deshpande S."/>
            <person name="Cheng J.F."/>
            <person name="Pitluck S."/>
            <person name="Liolios K."/>
            <person name="Pagani I."/>
            <person name="Ivanova N."/>
            <person name="Mavromatis K."/>
            <person name="Pati A."/>
            <person name="Tapia R."/>
            <person name="Han C."/>
            <person name="Goodwin L."/>
            <person name="Chen A."/>
            <person name="Palaniappan K."/>
            <person name="Land M."/>
            <person name="Hauser L."/>
            <person name="Chang Y.J."/>
            <person name="Jeffries C.D."/>
            <person name="Brambilla E.M."/>
            <person name="Rohde M."/>
            <person name="Goker M."/>
            <person name="Detter J.C."/>
            <person name="Woyke T."/>
            <person name="Bristow J."/>
            <person name="Markowitz V."/>
            <person name="Hugenholtz P."/>
            <person name="Kyrpides N.C."/>
            <person name="Klenk H.P."/>
            <person name="Eisen J.A."/>
        </authorList>
    </citation>
    <scope>NUCLEOTIDE SEQUENCE [LARGE SCALE GENOMIC DNA]</scope>
    <source>
        <strain evidence="7 8">DSM 18170</strain>
    </source>
</reference>
<dbReference type="Gene3D" id="1.10.1740.10">
    <property type="match status" value="1"/>
</dbReference>
<dbReference type="InterPro" id="IPR014284">
    <property type="entry name" value="RNA_pol_sigma-70_dom"/>
</dbReference>
<evidence type="ECO:0000259" key="5">
    <source>
        <dbReference type="Pfam" id="PF04542"/>
    </source>
</evidence>
<keyword evidence="8" id="KW-1185">Reference proteome</keyword>
<keyword evidence="3" id="KW-0731">Sigma factor</keyword>
<evidence type="ECO:0000259" key="6">
    <source>
        <dbReference type="Pfam" id="PF08281"/>
    </source>
</evidence>
<evidence type="ECO:0000256" key="4">
    <source>
        <dbReference type="ARBA" id="ARBA00023163"/>
    </source>
</evidence>
<accession>F0R6Y9</accession>
<evidence type="ECO:0000256" key="2">
    <source>
        <dbReference type="ARBA" id="ARBA00023015"/>
    </source>
</evidence>
<evidence type="ECO:0000313" key="7">
    <source>
        <dbReference type="EMBL" id="ADY34906.1"/>
    </source>
</evidence>
<organism evidence="7 8">
    <name type="scientific">Phocaeicola salanitronis (strain DSM 18170 / JCM 13657 / CCUG 60908 / BL78)</name>
    <name type="common">Bacteroides salanitronis</name>
    <dbReference type="NCBI Taxonomy" id="667015"/>
    <lineage>
        <taxon>Bacteria</taxon>
        <taxon>Pseudomonadati</taxon>
        <taxon>Bacteroidota</taxon>
        <taxon>Bacteroidia</taxon>
        <taxon>Bacteroidales</taxon>
        <taxon>Bacteroidaceae</taxon>
        <taxon>Phocaeicola</taxon>
    </lineage>
</organism>
<dbReference type="PANTHER" id="PTHR43133">
    <property type="entry name" value="RNA POLYMERASE ECF-TYPE SIGMA FACTO"/>
    <property type="match status" value="1"/>
</dbReference>
<dbReference type="AlphaFoldDB" id="F0R6Y9"/>
<dbReference type="GO" id="GO:0003677">
    <property type="term" value="F:DNA binding"/>
    <property type="evidence" value="ECO:0007669"/>
    <property type="project" value="InterPro"/>
</dbReference>
<dbReference type="Pfam" id="PF04542">
    <property type="entry name" value="Sigma70_r2"/>
    <property type="match status" value="1"/>
</dbReference>
<gene>
    <name evidence="7" type="ordered locus">Bacsa_0302</name>
</gene>
<dbReference type="InterPro" id="IPR036388">
    <property type="entry name" value="WH-like_DNA-bd_sf"/>
</dbReference>
<comment type="similarity">
    <text evidence="1">Belongs to the sigma-70 factor family. ECF subfamily.</text>
</comment>
<dbReference type="eggNOG" id="COG1595">
    <property type="taxonomic scope" value="Bacteria"/>
</dbReference>
<dbReference type="Gene3D" id="1.10.10.10">
    <property type="entry name" value="Winged helix-like DNA-binding domain superfamily/Winged helix DNA-binding domain"/>
    <property type="match status" value="1"/>
</dbReference>
<protein>
    <submittedName>
        <fullName evidence="7">RNA polymerase, sigma-24 subunit, ECF subfamily</fullName>
    </submittedName>
</protein>
<dbReference type="SUPFAM" id="SSF88946">
    <property type="entry name" value="Sigma2 domain of RNA polymerase sigma factors"/>
    <property type="match status" value="1"/>
</dbReference>
<name>F0R6Y9_PHOSB</name>
<dbReference type="InterPro" id="IPR039425">
    <property type="entry name" value="RNA_pol_sigma-70-like"/>
</dbReference>
<sequence length="190" mass="22127">MQSKADISENELSLRCKQEDMNARRMLYERYGGVLMAICLRYTGNREEAEDVLHDGFLHIFESIKQFTYQGEGSLKAWLSRVMVNEALGFLRKRNAQTQQEVLLDEIPDMPDTEDTGFDGLPQSVLMRMISELPDGYRTIFNLYVFEDKSHKEIASMLGISERTSSSQFYRAKSLLMKKINEYRNKELTR</sequence>
<evidence type="ECO:0000256" key="3">
    <source>
        <dbReference type="ARBA" id="ARBA00023082"/>
    </source>
</evidence>
<feature type="domain" description="RNA polymerase sigma-70 region 2" evidence="5">
    <location>
        <begin position="27"/>
        <end position="95"/>
    </location>
</feature>
<dbReference type="InterPro" id="IPR013324">
    <property type="entry name" value="RNA_pol_sigma_r3/r4-like"/>
</dbReference>
<keyword evidence="4" id="KW-0804">Transcription</keyword>
<dbReference type="EMBL" id="CP002530">
    <property type="protein sequence ID" value="ADY34906.1"/>
    <property type="molecule type" value="Genomic_DNA"/>
</dbReference>
<dbReference type="GO" id="GO:0006352">
    <property type="term" value="P:DNA-templated transcription initiation"/>
    <property type="evidence" value="ECO:0007669"/>
    <property type="project" value="InterPro"/>
</dbReference>
<dbReference type="Pfam" id="PF08281">
    <property type="entry name" value="Sigma70_r4_2"/>
    <property type="match status" value="1"/>
</dbReference>
<dbReference type="InterPro" id="IPR007627">
    <property type="entry name" value="RNA_pol_sigma70_r2"/>
</dbReference>
<evidence type="ECO:0000313" key="8">
    <source>
        <dbReference type="Proteomes" id="UP000007486"/>
    </source>
</evidence>
<dbReference type="GO" id="GO:0016987">
    <property type="term" value="F:sigma factor activity"/>
    <property type="evidence" value="ECO:0007669"/>
    <property type="project" value="UniProtKB-KW"/>
</dbReference>
<keyword evidence="2" id="KW-0805">Transcription regulation</keyword>
<dbReference type="CDD" id="cd06171">
    <property type="entry name" value="Sigma70_r4"/>
    <property type="match status" value="1"/>
</dbReference>
<proteinExistence type="inferred from homology"/>
<dbReference type="Proteomes" id="UP000007486">
    <property type="component" value="Chromosome"/>
</dbReference>
<dbReference type="KEGG" id="bsa:Bacsa_0302"/>
<dbReference type="InterPro" id="IPR013325">
    <property type="entry name" value="RNA_pol_sigma_r2"/>
</dbReference>
<evidence type="ECO:0000256" key="1">
    <source>
        <dbReference type="ARBA" id="ARBA00010641"/>
    </source>
</evidence>
<dbReference type="PANTHER" id="PTHR43133:SF46">
    <property type="entry name" value="RNA POLYMERASE SIGMA-70 FACTOR ECF SUBFAMILY"/>
    <property type="match status" value="1"/>
</dbReference>
<dbReference type="InterPro" id="IPR013249">
    <property type="entry name" value="RNA_pol_sigma70_r4_t2"/>
</dbReference>
<dbReference type="NCBIfam" id="TIGR02937">
    <property type="entry name" value="sigma70-ECF"/>
    <property type="match status" value="1"/>
</dbReference>
<dbReference type="HOGENOM" id="CLU_047691_3_2_10"/>
<feature type="domain" description="RNA polymerase sigma factor 70 region 4 type 2" evidence="6">
    <location>
        <begin position="126"/>
        <end position="175"/>
    </location>
</feature>